<name>A0ABY7WBP4_9SPHI</name>
<dbReference type="InterPro" id="IPR002347">
    <property type="entry name" value="SDR_fam"/>
</dbReference>
<evidence type="ECO:0000313" key="1">
    <source>
        <dbReference type="EMBL" id="WDF67081.1"/>
    </source>
</evidence>
<dbReference type="PRINTS" id="PR00081">
    <property type="entry name" value="GDHRDH"/>
</dbReference>
<organism evidence="1 2">
    <name type="scientific">Sphingobacterium oryzagri</name>
    <dbReference type="NCBI Taxonomy" id="3025669"/>
    <lineage>
        <taxon>Bacteria</taxon>
        <taxon>Pseudomonadati</taxon>
        <taxon>Bacteroidota</taxon>
        <taxon>Sphingobacteriia</taxon>
        <taxon>Sphingobacteriales</taxon>
        <taxon>Sphingobacteriaceae</taxon>
        <taxon>Sphingobacterium</taxon>
    </lineage>
</organism>
<dbReference type="Pfam" id="PF00106">
    <property type="entry name" value="adh_short"/>
    <property type="match status" value="1"/>
</dbReference>
<dbReference type="EMBL" id="CP117880">
    <property type="protein sequence ID" value="WDF67081.1"/>
    <property type="molecule type" value="Genomic_DNA"/>
</dbReference>
<evidence type="ECO:0000313" key="2">
    <source>
        <dbReference type="Proteomes" id="UP001221558"/>
    </source>
</evidence>
<reference evidence="1 2" key="1">
    <citation type="submission" date="2023-02" db="EMBL/GenBank/DDBJ databases">
        <title>Genome sequence of Sphingobacterium sp. KACC 22765.</title>
        <authorList>
            <person name="Kim S."/>
            <person name="Heo J."/>
            <person name="Kwon S.-W."/>
        </authorList>
    </citation>
    <scope>NUCLEOTIDE SEQUENCE [LARGE SCALE GENOMIC DNA]</scope>
    <source>
        <strain evidence="1 2">KACC 22765</strain>
    </source>
</reference>
<sequence>MKSIVIIGAGEGVGKETALTYGLQGYSVGIIRRDREALEIMLNELASQNIRAHGIVADVQNINQLAAAINDMYKILGRLDILLYNVPGPLREAYGSILDADVALLHKFLDLRIVNALWSIKTALPFLKESNGAIIITSGPSDRIAYPSTAIIGIAQAGLRMLAMHLAQELKSYDIYVGYVPLSNPPEYTDKAKDTNRSDVPAGFQLDNRVQASQVAQLIYKMTALRNQAELVVEAGTEL</sequence>
<dbReference type="InterPro" id="IPR036291">
    <property type="entry name" value="NAD(P)-bd_dom_sf"/>
</dbReference>
<dbReference type="Gene3D" id="3.40.50.720">
    <property type="entry name" value="NAD(P)-binding Rossmann-like Domain"/>
    <property type="match status" value="1"/>
</dbReference>
<accession>A0ABY7WBP4</accession>
<dbReference type="SUPFAM" id="SSF51735">
    <property type="entry name" value="NAD(P)-binding Rossmann-fold domains"/>
    <property type="match status" value="1"/>
</dbReference>
<dbReference type="Proteomes" id="UP001221558">
    <property type="component" value="Chromosome"/>
</dbReference>
<proteinExistence type="predicted"/>
<gene>
    <name evidence="1" type="ORF">PQ465_12270</name>
</gene>
<dbReference type="RefSeq" id="WP_274265817.1">
    <property type="nucleotide sequence ID" value="NZ_CP117880.1"/>
</dbReference>
<dbReference type="PANTHER" id="PTHR43431">
    <property type="entry name" value="OXIDOREDUCTASE, SHORT CHAIN DEHYDROGENASE/REDUCTASE FAMILY (AFU_ORTHOLOGUE AFUA_5G14000)"/>
    <property type="match status" value="1"/>
</dbReference>
<protein>
    <submittedName>
        <fullName evidence="1">SDR family NAD(P)-dependent oxidoreductase</fullName>
    </submittedName>
</protein>
<dbReference type="PANTHER" id="PTHR43431:SF7">
    <property type="entry name" value="OXIDOREDUCTASE, SHORT CHAIN DEHYDROGENASE_REDUCTASE FAMILY (AFU_ORTHOLOGUE AFUA_5G14000)"/>
    <property type="match status" value="1"/>
</dbReference>
<dbReference type="CDD" id="cd05233">
    <property type="entry name" value="SDR_c"/>
    <property type="match status" value="1"/>
</dbReference>
<keyword evidence="2" id="KW-1185">Reference proteome</keyword>